<gene>
    <name evidence="3" type="ORF">Forpe1208_v009801</name>
</gene>
<feature type="region of interest" description="Disordered" evidence="2">
    <location>
        <begin position="735"/>
        <end position="765"/>
    </location>
</feature>
<dbReference type="EMBL" id="JAELUQ010000007">
    <property type="protein sequence ID" value="KAG7410440.1"/>
    <property type="molecule type" value="Genomic_DNA"/>
</dbReference>
<feature type="compositionally biased region" description="Acidic residues" evidence="2">
    <location>
        <begin position="466"/>
        <end position="476"/>
    </location>
</feature>
<feature type="region of interest" description="Disordered" evidence="2">
    <location>
        <begin position="377"/>
        <end position="408"/>
    </location>
</feature>
<evidence type="ECO:0000313" key="3">
    <source>
        <dbReference type="EMBL" id="KAG7410440.1"/>
    </source>
</evidence>
<feature type="coiled-coil region" evidence="1">
    <location>
        <begin position="616"/>
        <end position="661"/>
    </location>
</feature>
<feature type="compositionally biased region" description="Polar residues" evidence="2">
    <location>
        <begin position="750"/>
        <end position="765"/>
    </location>
</feature>
<keyword evidence="1" id="KW-0175">Coiled coil</keyword>
<proteinExistence type="predicted"/>
<dbReference type="AlphaFoldDB" id="A0A8J5NRR8"/>
<name>A0A8J5NRR8_FUSOX</name>
<comment type="caution">
    <text evidence="3">The sequence shown here is derived from an EMBL/GenBank/DDBJ whole genome shotgun (WGS) entry which is preliminary data.</text>
</comment>
<evidence type="ECO:0000256" key="1">
    <source>
        <dbReference type="SAM" id="Coils"/>
    </source>
</evidence>
<organism evidence="3 4">
    <name type="scientific">Fusarium oxysporum f. sp. rapae</name>
    <dbReference type="NCBI Taxonomy" id="485398"/>
    <lineage>
        <taxon>Eukaryota</taxon>
        <taxon>Fungi</taxon>
        <taxon>Dikarya</taxon>
        <taxon>Ascomycota</taxon>
        <taxon>Pezizomycotina</taxon>
        <taxon>Sordariomycetes</taxon>
        <taxon>Hypocreomycetidae</taxon>
        <taxon>Hypocreales</taxon>
        <taxon>Nectriaceae</taxon>
        <taxon>Fusarium</taxon>
        <taxon>Fusarium oxysporum species complex</taxon>
    </lineage>
</organism>
<protein>
    <submittedName>
        <fullName evidence="3">Uncharacterized protein</fullName>
    </submittedName>
</protein>
<feature type="region of interest" description="Disordered" evidence="2">
    <location>
        <begin position="138"/>
        <end position="181"/>
    </location>
</feature>
<dbReference type="Proteomes" id="UP000694050">
    <property type="component" value="Unassembled WGS sequence"/>
</dbReference>
<feature type="compositionally biased region" description="Basic and acidic residues" evidence="2">
    <location>
        <begin position="453"/>
        <end position="465"/>
    </location>
</feature>
<feature type="region of interest" description="Disordered" evidence="2">
    <location>
        <begin position="1"/>
        <end position="43"/>
    </location>
</feature>
<evidence type="ECO:0000256" key="2">
    <source>
        <dbReference type="SAM" id="MobiDB-lite"/>
    </source>
</evidence>
<reference evidence="3" key="1">
    <citation type="submission" date="2021-04" db="EMBL/GenBank/DDBJ databases">
        <title>First draft genome resource for Brassicaceae pathogens Fusarium oxysporum f. sp. raphani and Fusarium oxysporum f. sp. rapae.</title>
        <authorList>
            <person name="Asai S."/>
        </authorList>
    </citation>
    <scope>NUCLEOTIDE SEQUENCE</scope>
    <source>
        <strain evidence="3">Tf1208</strain>
    </source>
</reference>
<sequence>MSESQQGKRRPRGQKESDRPKKRQTRAPKAPPSDAALTAARDCLEQRPIYPGRRLDGHLRPDPAVEFATLNPEEEAEAMALFDASQSKVDYEKFRPVEGTNNPTVNEFRSLWKVCLRVFDWSPVFMISPMQGLKYRSVAKGAQQSGSSHAPENPEPPEDPDQPDPTQDPEGSQPSKGTKPSEVIFPPDFSKLLAALIVHPCWEWDVVLFILALQYTVKCRVDNREPWPHNDLLYRVSSLRTLRSMFDDPDREPVGIAEMLEAMHNSQAEGTRSRFSRFLHFLGGQVRSTPSDLRQPQTYLGVDALPVTIKDLRFLTAAVRDFDWGIESWNCSPDDVWKAYRAERGIGRDEVPRTNAETKKYTLRSLKDVYREIAHQKRVSRNGASRLEAPNQVDGLEAPYQSGLDDNQEDVAHEGGAEIPIDDMLNLPAEDTMVTSRGNVPDMPRESTPFYPEPRKREPRRKALVDGEETEDEEEDLQRNQRSEIVSNERQVMRDVRRRDQFGSGMMSGLTFTSPYDQFSSLPSFPRPSARLAPLTPVASGETLSQRLKADDERLERRFEASESSIKWLKEENIRIRDTQKSHGEAIRNLQRGAQLQICPPNEAESFNVATTTQRLGILEMENSNLGQQNQALQERIDQMIKDAAQQQTEWSEKVKTLEQEKSSLLGIVYEKDKTLALQREKVRTLEVQLNAINGIQQEIEPSTDEPVQPSIRLPDMVEKWSEGELDVDARVQASQLGSRRTRNKVAEAFSSSNPGLQRLGQRNY</sequence>
<accession>A0A8J5NRR8</accession>
<evidence type="ECO:0000313" key="4">
    <source>
        <dbReference type="Proteomes" id="UP000694050"/>
    </source>
</evidence>
<feature type="region of interest" description="Disordered" evidence="2">
    <location>
        <begin position="435"/>
        <end position="481"/>
    </location>
</feature>